<feature type="non-terminal residue" evidence="2">
    <location>
        <position position="62"/>
    </location>
</feature>
<evidence type="ECO:0000256" key="1">
    <source>
        <dbReference type="SAM" id="MobiDB-lite"/>
    </source>
</evidence>
<dbReference type="AlphaFoldDB" id="A0A8S3CQK0"/>
<reference evidence="2" key="1">
    <citation type="submission" date="2021-02" db="EMBL/GenBank/DDBJ databases">
        <authorList>
            <person name="Nowell W R."/>
        </authorList>
    </citation>
    <scope>NUCLEOTIDE SEQUENCE</scope>
</reference>
<evidence type="ECO:0000313" key="2">
    <source>
        <dbReference type="EMBL" id="CAF4945089.1"/>
    </source>
</evidence>
<feature type="compositionally biased region" description="Polar residues" evidence="1">
    <location>
        <begin position="1"/>
        <end position="17"/>
    </location>
</feature>
<gene>
    <name evidence="2" type="ORF">SMN809_LOCUS53830</name>
</gene>
<proteinExistence type="predicted"/>
<feature type="region of interest" description="Disordered" evidence="1">
    <location>
        <begin position="1"/>
        <end position="62"/>
    </location>
</feature>
<dbReference type="EMBL" id="CAJOBI010186240">
    <property type="protein sequence ID" value="CAF4945089.1"/>
    <property type="molecule type" value="Genomic_DNA"/>
</dbReference>
<sequence length="62" mass="6824">MSTTTDQNNHTSASFSRRNVKISPAVIETNNIHSHIPLKVGHSINPTPSKRESLPKNSTDTK</sequence>
<feature type="compositionally biased region" description="Basic and acidic residues" evidence="1">
    <location>
        <begin position="49"/>
        <end position="62"/>
    </location>
</feature>
<comment type="caution">
    <text evidence="2">The sequence shown here is derived from an EMBL/GenBank/DDBJ whole genome shotgun (WGS) entry which is preliminary data.</text>
</comment>
<accession>A0A8S3CQK0</accession>
<evidence type="ECO:0000313" key="3">
    <source>
        <dbReference type="Proteomes" id="UP000676336"/>
    </source>
</evidence>
<dbReference type="Proteomes" id="UP000676336">
    <property type="component" value="Unassembled WGS sequence"/>
</dbReference>
<organism evidence="2 3">
    <name type="scientific">Rotaria magnacalcarata</name>
    <dbReference type="NCBI Taxonomy" id="392030"/>
    <lineage>
        <taxon>Eukaryota</taxon>
        <taxon>Metazoa</taxon>
        <taxon>Spiralia</taxon>
        <taxon>Gnathifera</taxon>
        <taxon>Rotifera</taxon>
        <taxon>Eurotatoria</taxon>
        <taxon>Bdelloidea</taxon>
        <taxon>Philodinida</taxon>
        <taxon>Philodinidae</taxon>
        <taxon>Rotaria</taxon>
    </lineage>
</organism>
<name>A0A8S3CQK0_9BILA</name>
<protein>
    <submittedName>
        <fullName evidence="2">Uncharacterized protein</fullName>
    </submittedName>
</protein>